<accession>A0A7R9FE88</accession>
<evidence type="ECO:0000256" key="1">
    <source>
        <dbReference type="SAM" id="MobiDB-lite"/>
    </source>
</evidence>
<proteinExistence type="predicted"/>
<gene>
    <name evidence="2" type="ORF">TBIB3V08_LOCUS13335</name>
</gene>
<feature type="compositionally biased region" description="Basic and acidic residues" evidence="1">
    <location>
        <begin position="1"/>
        <end position="10"/>
    </location>
</feature>
<organism evidence="2">
    <name type="scientific">Timema bartmani</name>
    <dbReference type="NCBI Taxonomy" id="61472"/>
    <lineage>
        <taxon>Eukaryota</taxon>
        <taxon>Metazoa</taxon>
        <taxon>Ecdysozoa</taxon>
        <taxon>Arthropoda</taxon>
        <taxon>Hexapoda</taxon>
        <taxon>Insecta</taxon>
        <taxon>Pterygota</taxon>
        <taxon>Neoptera</taxon>
        <taxon>Polyneoptera</taxon>
        <taxon>Phasmatodea</taxon>
        <taxon>Timematodea</taxon>
        <taxon>Timematoidea</taxon>
        <taxon>Timematidae</taxon>
        <taxon>Timema</taxon>
    </lineage>
</organism>
<reference evidence="2" key="1">
    <citation type="submission" date="2020-11" db="EMBL/GenBank/DDBJ databases">
        <authorList>
            <person name="Tran Van P."/>
        </authorList>
    </citation>
    <scope>NUCLEOTIDE SEQUENCE</scope>
</reference>
<evidence type="ECO:0000313" key="2">
    <source>
        <dbReference type="EMBL" id="CAD7451066.1"/>
    </source>
</evidence>
<sequence length="64" mass="7317">MYPYLREHNFGKTTLSTPDRDSNLNLPIIGSLVYCKSNALDHTATEELETKLLSILHKKMTLHC</sequence>
<feature type="region of interest" description="Disordered" evidence="1">
    <location>
        <begin position="1"/>
        <end position="21"/>
    </location>
</feature>
<dbReference type="EMBL" id="OD583649">
    <property type="protein sequence ID" value="CAD7451066.1"/>
    <property type="molecule type" value="Genomic_DNA"/>
</dbReference>
<protein>
    <submittedName>
        <fullName evidence="2">Uncharacterized protein</fullName>
    </submittedName>
</protein>
<name>A0A7R9FE88_9NEOP</name>
<dbReference type="AlphaFoldDB" id="A0A7R9FE88"/>